<feature type="region of interest" description="Disordered" evidence="2">
    <location>
        <begin position="1237"/>
        <end position="1312"/>
    </location>
</feature>
<name>E1ZHJ5_CHLVA</name>
<feature type="compositionally biased region" description="Gly residues" evidence="2">
    <location>
        <begin position="1254"/>
        <end position="1269"/>
    </location>
</feature>
<dbReference type="InParanoid" id="E1ZHJ5"/>
<dbReference type="FunCoup" id="E1ZHJ5">
    <property type="interactions" value="1557"/>
</dbReference>
<feature type="compositionally biased region" description="Acidic residues" evidence="2">
    <location>
        <begin position="759"/>
        <end position="800"/>
    </location>
</feature>
<evidence type="ECO:0000256" key="1">
    <source>
        <dbReference type="ARBA" id="ARBA00007797"/>
    </source>
</evidence>
<proteinExistence type="inferred from homology"/>
<feature type="compositionally biased region" description="Low complexity" evidence="2">
    <location>
        <begin position="133"/>
        <end position="144"/>
    </location>
</feature>
<dbReference type="Pfam" id="PF03914">
    <property type="entry name" value="CBF"/>
    <property type="match status" value="1"/>
</dbReference>
<dbReference type="EMBL" id="GL433847">
    <property type="protein sequence ID" value="EFN54473.1"/>
    <property type="molecule type" value="Genomic_DNA"/>
</dbReference>
<gene>
    <name evidence="4" type="ORF">CHLNCDRAFT_52919</name>
</gene>
<dbReference type="InterPro" id="IPR005612">
    <property type="entry name" value="CCAAT-binding_factor"/>
</dbReference>
<dbReference type="Proteomes" id="UP000008141">
    <property type="component" value="Unassembled WGS sequence"/>
</dbReference>
<dbReference type="OMA" id="RSCWWEL"/>
<dbReference type="eggNOG" id="KOG2038">
    <property type="taxonomic scope" value="Eukaryota"/>
</dbReference>
<feature type="compositionally biased region" description="Acidic residues" evidence="2">
    <location>
        <begin position="1084"/>
        <end position="1104"/>
    </location>
</feature>
<evidence type="ECO:0000256" key="2">
    <source>
        <dbReference type="SAM" id="MobiDB-lite"/>
    </source>
</evidence>
<dbReference type="KEGG" id="cvr:CHLNCDRAFT_52919"/>
<feature type="compositionally biased region" description="Acidic residues" evidence="2">
    <location>
        <begin position="992"/>
        <end position="1018"/>
    </location>
</feature>
<feature type="compositionally biased region" description="Low complexity" evidence="2">
    <location>
        <begin position="728"/>
        <end position="741"/>
    </location>
</feature>
<evidence type="ECO:0000313" key="4">
    <source>
        <dbReference type="EMBL" id="EFN54473.1"/>
    </source>
</evidence>
<feature type="compositionally biased region" description="Gly residues" evidence="2">
    <location>
        <begin position="1303"/>
        <end position="1312"/>
    </location>
</feature>
<reference evidence="4 5" key="1">
    <citation type="journal article" date="2010" name="Plant Cell">
        <title>The Chlorella variabilis NC64A genome reveals adaptation to photosymbiosis, coevolution with viruses, and cryptic sex.</title>
        <authorList>
            <person name="Blanc G."/>
            <person name="Duncan G."/>
            <person name="Agarkova I."/>
            <person name="Borodovsky M."/>
            <person name="Gurnon J."/>
            <person name="Kuo A."/>
            <person name="Lindquist E."/>
            <person name="Lucas S."/>
            <person name="Pangilinan J."/>
            <person name="Polle J."/>
            <person name="Salamov A."/>
            <person name="Terry A."/>
            <person name="Yamada T."/>
            <person name="Dunigan D.D."/>
            <person name="Grigoriev I.V."/>
            <person name="Claverie J.M."/>
            <person name="Van Etten J.L."/>
        </authorList>
    </citation>
    <scope>NUCLEOTIDE SEQUENCE [LARGE SCALE GENOMIC DNA]</scope>
    <source>
        <strain evidence="4 5">NC64A</strain>
    </source>
</reference>
<feature type="compositionally biased region" description="Basic and acidic residues" evidence="2">
    <location>
        <begin position="819"/>
        <end position="829"/>
    </location>
</feature>
<sequence>MPKAEGKAASAAEDDALKADVKAQLAQLGFGSGGGFSDAAFDDFAPQKANKRIGKKQAGGQQQQQDGKGRAVAKRQDDAATPGGKRQDAPPTGRQQQSGGRQQQQQEGGRQQQQQTGGRQQEQQQERRGGGPQQPQRRSWQEQQGGDEATATPKIPNAKSILPRDEPTIWHEAVSTLPALPPAKAEAAPEVVQQKRKQAERLLLVEEQNSGYAASKKGPPLLRHAFEQNMGRRSGADAKWLQQVRHGGTTSDRVAAMSVLVQDGAAANLASLDGLLAMCGKRGGARAVVTSAMDALKELFTTVLLPDRKLRFFEQQPLAKVEAGRDGERRLLYWLVGYLLTRLLAEHPGMNVPVVREIERFMFRPGLQDRARYYAVVYLNQMVLSHKQQQQQQQQQQPGQGQGGSLAKRLIDVYFTVFRMILDGKIGTAAQASCGGAGSLTNGSSCAPDGSAGRGWQCQRRSRQRLSARRSMPRFRRLTAPRRAALAKQAQDKAATEAAKKKKGEAAKARAAEKARAAAEAAATVDQSGEMDGRMLAALITGVRRAFPYVPADEVEPLIEAHADALFRLVHARSLGVATQALLLLFQLMSSRSTVSDRFYRALYAVLSSPELYRSTKAPMLLSLLFKALKADVSSRRSAAFAKRLLQVAQESPPHFACGCLLLTSELLKARPGLLPRCACGELEGCACLMPWQRWRAADARPSLWGAVLQAEEGEGDGVEHFRDAPEKAAGAPAAAKQGAAGKRRGGGGAVRAGGASPDAEEAEEAGQEEEEGDSEEEAELAAGSSEEEEEEEEAGDSDADLMPGALPALSVLPPHQQQQERQRQRQRDQQAAAAAARWPTSKDAYDMNKREPLYCNADRSCLWELTSLAAHVHPSVAAMARTLLAGQSVVYSGDPLRDLTLAAFLEKFVQKKAKAGAKGDSAMQPLAAQQAAAAAAVPHQWASLAGAHTQALQLLADKDVRPDDMFFHKYYSLQAVQDKAAKKRKKKGGDDELLSDAGSEDSDAADEFLAEEEEGGDDGIGANPDRSGMDNDYADLAAAMDSDSGGSSGEEEQGGSGSGSDGEDEGEEPAGATFSDMSGSKGEEEEAEEAEEEEEGGSSDGEFEALLAAKDLSDGEDGSGSGSSSSEGDEAAEDAEVAALMRHHGITPLPPGASAASDEEEEALNPFELAEATSSEAGGSSGEDGGSSSEDDGEADSEEEEEEAAAVAGGGTRKRGKSDGLSVFASADDYATMIEEDIAEGAGLDDGTEEGGGHGGSGGSGGGSGGRGGRGHKRPRGGRDGGGRGAPPPKRQQQGRGRGRGRGGGTRGGRR</sequence>
<dbReference type="GO" id="GO:0005634">
    <property type="term" value="C:nucleus"/>
    <property type="evidence" value="ECO:0007669"/>
    <property type="project" value="TreeGrafter"/>
</dbReference>
<feature type="domain" description="CCAAT-binding factor" evidence="3">
    <location>
        <begin position="579"/>
        <end position="881"/>
    </location>
</feature>
<feature type="region of interest" description="Disordered" evidence="2">
    <location>
        <begin position="727"/>
        <end position="844"/>
    </location>
</feature>
<feature type="compositionally biased region" description="Acidic residues" evidence="2">
    <location>
        <begin position="1128"/>
        <end position="1137"/>
    </location>
</feature>
<feature type="compositionally biased region" description="Low complexity" evidence="2">
    <location>
        <begin position="92"/>
        <end position="123"/>
    </location>
</feature>
<feature type="region of interest" description="Disordered" evidence="2">
    <location>
        <begin position="445"/>
        <end position="470"/>
    </location>
</feature>
<feature type="region of interest" description="Disordered" evidence="2">
    <location>
        <begin position="28"/>
        <end position="163"/>
    </location>
</feature>
<dbReference type="PANTHER" id="PTHR12048:SF0">
    <property type="entry name" value="CCAAT_ENHANCER-BINDING PROTEIN ZETA"/>
    <property type="match status" value="1"/>
</dbReference>
<keyword evidence="5" id="KW-1185">Reference proteome</keyword>
<dbReference type="STRING" id="554065.E1ZHJ5"/>
<accession>E1ZHJ5</accession>
<dbReference type="PANTHER" id="PTHR12048">
    <property type="entry name" value="CCAAT-BINDING FACTOR-RELATED"/>
    <property type="match status" value="1"/>
</dbReference>
<feature type="compositionally biased region" description="Basic residues" evidence="2">
    <location>
        <begin position="460"/>
        <end position="470"/>
    </location>
</feature>
<dbReference type="GeneID" id="17354011"/>
<protein>
    <recommendedName>
        <fullName evidence="3">CCAAT-binding factor domain-containing protein</fullName>
    </recommendedName>
</protein>
<dbReference type="InterPro" id="IPR040155">
    <property type="entry name" value="CEBPZ/Mak21-like"/>
</dbReference>
<comment type="similarity">
    <text evidence="1">Belongs to the CBF/MAK21 family.</text>
</comment>
<dbReference type="RefSeq" id="XP_005846575.1">
    <property type="nucleotide sequence ID" value="XM_005846513.1"/>
</dbReference>
<evidence type="ECO:0000259" key="3">
    <source>
        <dbReference type="Pfam" id="PF03914"/>
    </source>
</evidence>
<dbReference type="OrthoDB" id="28947at2759"/>
<evidence type="ECO:0000313" key="5">
    <source>
        <dbReference type="Proteomes" id="UP000008141"/>
    </source>
</evidence>
<feature type="compositionally biased region" description="Acidic residues" evidence="2">
    <location>
        <begin position="1190"/>
        <end position="1205"/>
    </location>
</feature>
<feature type="compositionally biased region" description="Low complexity" evidence="2">
    <location>
        <begin position="56"/>
        <end position="66"/>
    </location>
</feature>
<organism evidence="5">
    <name type="scientific">Chlorella variabilis</name>
    <name type="common">Green alga</name>
    <dbReference type="NCBI Taxonomy" id="554065"/>
    <lineage>
        <taxon>Eukaryota</taxon>
        <taxon>Viridiplantae</taxon>
        <taxon>Chlorophyta</taxon>
        <taxon>core chlorophytes</taxon>
        <taxon>Trebouxiophyceae</taxon>
        <taxon>Chlorellales</taxon>
        <taxon>Chlorellaceae</taxon>
        <taxon>Chlorella clade</taxon>
        <taxon>Chlorella</taxon>
    </lineage>
</organism>
<feature type="region of interest" description="Disordered" evidence="2">
    <location>
        <begin position="985"/>
        <end position="1223"/>
    </location>
</feature>